<sequence>MSSRPAWWTGKSTPLLLVWAILTPAVAQEVAPEYTPPPPPVRQPIDIEPIERTEKVDLLVEIPDGPVDKRRIEQCEEEQDASTISGTIVVCREIVEDNSNYYSGSRDSARDRYARETQYADAIPTPDVAGEGITGHPALIGTGVTITGCIIPPCPPPPALIIDVEALPEAPAGSDADRIARGLQPIENDDDEDGVVSQADLGLPAPSVILQPPPSDQNADASAPE</sequence>
<feature type="region of interest" description="Disordered" evidence="1">
    <location>
        <begin position="175"/>
        <end position="225"/>
    </location>
</feature>
<organism evidence="2 3">
    <name type="scientific">Altererythrobacter ishigakiensis</name>
    <dbReference type="NCBI Taxonomy" id="476157"/>
    <lineage>
        <taxon>Bacteria</taxon>
        <taxon>Pseudomonadati</taxon>
        <taxon>Pseudomonadota</taxon>
        <taxon>Alphaproteobacteria</taxon>
        <taxon>Sphingomonadales</taxon>
        <taxon>Erythrobacteraceae</taxon>
        <taxon>Altererythrobacter</taxon>
    </lineage>
</organism>
<gene>
    <name evidence="2" type="ORF">JN10_0117</name>
</gene>
<feature type="compositionally biased region" description="Polar residues" evidence="1">
    <location>
        <begin position="216"/>
        <end position="225"/>
    </location>
</feature>
<comment type="caution">
    <text evidence="2">The sequence shown here is derived from an EMBL/GenBank/DDBJ whole genome shotgun (WGS) entry which is preliminary data.</text>
</comment>
<evidence type="ECO:0000313" key="2">
    <source>
        <dbReference type="EMBL" id="TWJ08506.1"/>
    </source>
</evidence>
<dbReference type="RefSeq" id="WP_144573511.1">
    <property type="nucleotide sequence ID" value="NZ_CP015963.1"/>
</dbReference>
<evidence type="ECO:0000256" key="1">
    <source>
        <dbReference type="SAM" id="MobiDB-lite"/>
    </source>
</evidence>
<dbReference type="Proteomes" id="UP000320547">
    <property type="component" value="Unassembled WGS sequence"/>
</dbReference>
<keyword evidence="3" id="KW-1185">Reference proteome</keyword>
<name>A0A562USB1_9SPHN</name>
<accession>A0A562USB1</accession>
<evidence type="ECO:0000313" key="3">
    <source>
        <dbReference type="Proteomes" id="UP000320547"/>
    </source>
</evidence>
<dbReference type="STRING" id="476157.GCA_001663155_00624"/>
<dbReference type="AlphaFoldDB" id="A0A562USB1"/>
<reference evidence="2 3" key="1">
    <citation type="submission" date="2019-07" db="EMBL/GenBank/DDBJ databases">
        <title>Genomic Encyclopedia of Archaeal and Bacterial Type Strains, Phase II (KMG-II): from individual species to whole genera.</title>
        <authorList>
            <person name="Goeker M."/>
        </authorList>
    </citation>
    <scope>NUCLEOTIDE SEQUENCE [LARGE SCALE GENOMIC DNA]</scope>
    <source>
        <strain evidence="2 3">ATCC BAA-2084</strain>
    </source>
</reference>
<proteinExistence type="predicted"/>
<dbReference type="OrthoDB" id="7391745at2"/>
<protein>
    <submittedName>
        <fullName evidence="2">Uncharacterized protein</fullName>
    </submittedName>
</protein>
<dbReference type="EMBL" id="VLLK01000001">
    <property type="protein sequence ID" value="TWJ08506.1"/>
    <property type="molecule type" value="Genomic_DNA"/>
</dbReference>